<dbReference type="GO" id="GO:0005634">
    <property type="term" value="C:nucleus"/>
    <property type="evidence" value="ECO:0007669"/>
    <property type="project" value="InterPro"/>
</dbReference>
<dbReference type="Proteomes" id="UP000000311">
    <property type="component" value="Unassembled WGS sequence"/>
</dbReference>
<accession>E1ZV34</accession>
<dbReference type="InterPro" id="IPR012934">
    <property type="entry name" value="Znf_AD"/>
</dbReference>
<dbReference type="InParanoid" id="E1ZV34"/>
<evidence type="ECO:0000313" key="3">
    <source>
        <dbReference type="Proteomes" id="UP000000311"/>
    </source>
</evidence>
<dbReference type="EMBL" id="GL434395">
    <property type="protein sequence ID" value="EFN74963.1"/>
    <property type="molecule type" value="Genomic_DNA"/>
</dbReference>
<dbReference type="GO" id="GO:0008270">
    <property type="term" value="F:zinc ion binding"/>
    <property type="evidence" value="ECO:0007669"/>
    <property type="project" value="InterPro"/>
</dbReference>
<name>E1ZV34_CAMFO</name>
<evidence type="ECO:0000313" key="2">
    <source>
        <dbReference type="EMBL" id="EFN74963.1"/>
    </source>
</evidence>
<dbReference type="SUPFAM" id="SSF57716">
    <property type="entry name" value="Glucocorticoid receptor-like (DNA-binding domain)"/>
    <property type="match status" value="1"/>
</dbReference>
<evidence type="ECO:0000259" key="1">
    <source>
        <dbReference type="Pfam" id="PF07776"/>
    </source>
</evidence>
<gene>
    <name evidence="2" type="ORF">EAG_01278</name>
</gene>
<feature type="non-terminal residue" evidence="2">
    <location>
        <position position="43"/>
    </location>
</feature>
<organism evidence="3">
    <name type="scientific">Camponotus floridanus</name>
    <name type="common">Florida carpenter ant</name>
    <dbReference type="NCBI Taxonomy" id="104421"/>
    <lineage>
        <taxon>Eukaryota</taxon>
        <taxon>Metazoa</taxon>
        <taxon>Ecdysozoa</taxon>
        <taxon>Arthropoda</taxon>
        <taxon>Hexapoda</taxon>
        <taxon>Insecta</taxon>
        <taxon>Pterygota</taxon>
        <taxon>Neoptera</taxon>
        <taxon>Endopterygota</taxon>
        <taxon>Hymenoptera</taxon>
        <taxon>Apocrita</taxon>
        <taxon>Aculeata</taxon>
        <taxon>Formicoidea</taxon>
        <taxon>Formicidae</taxon>
        <taxon>Formicinae</taxon>
        <taxon>Camponotus</taxon>
    </lineage>
</organism>
<sequence>LQIRKTDPLPKQLCLACIEKVNYYDRFDTQCIKAEEILLTMLK</sequence>
<feature type="domain" description="ZAD" evidence="1">
    <location>
        <begin position="2"/>
        <end position="39"/>
    </location>
</feature>
<protein>
    <recommendedName>
        <fullName evidence="1">ZAD domain-containing protein</fullName>
    </recommendedName>
</protein>
<feature type="non-terminal residue" evidence="2">
    <location>
        <position position="1"/>
    </location>
</feature>
<dbReference type="OrthoDB" id="3437960at2759"/>
<dbReference type="Pfam" id="PF07776">
    <property type="entry name" value="zf-AD"/>
    <property type="match status" value="1"/>
</dbReference>
<proteinExistence type="predicted"/>
<dbReference type="Gene3D" id="3.40.1800.20">
    <property type="match status" value="1"/>
</dbReference>
<dbReference type="AlphaFoldDB" id="E1ZV34"/>
<keyword evidence="3" id="KW-1185">Reference proteome</keyword>
<reference evidence="2 3" key="1">
    <citation type="journal article" date="2010" name="Science">
        <title>Genomic comparison of the ants Camponotus floridanus and Harpegnathos saltator.</title>
        <authorList>
            <person name="Bonasio R."/>
            <person name="Zhang G."/>
            <person name="Ye C."/>
            <person name="Mutti N.S."/>
            <person name="Fang X."/>
            <person name="Qin N."/>
            <person name="Donahue G."/>
            <person name="Yang P."/>
            <person name="Li Q."/>
            <person name="Li C."/>
            <person name="Zhang P."/>
            <person name="Huang Z."/>
            <person name="Berger S.L."/>
            <person name="Reinberg D."/>
            <person name="Wang J."/>
            <person name="Liebig J."/>
        </authorList>
    </citation>
    <scope>NUCLEOTIDE SEQUENCE [LARGE SCALE GENOMIC DNA]</scope>
    <source>
        <strain evidence="3">C129</strain>
    </source>
</reference>